<evidence type="ECO:0000313" key="16">
    <source>
        <dbReference type="EMBL" id="KAG7162318.1"/>
    </source>
</evidence>
<dbReference type="InterPro" id="IPR052192">
    <property type="entry name" value="Insect_Ionotropic_Sensory_Rcpt"/>
</dbReference>
<proteinExistence type="inferred from homology"/>
<gene>
    <name evidence="16" type="primary">Glrk-L24</name>
    <name evidence="16" type="ORF">Hamer_G007832</name>
</gene>
<evidence type="ECO:0000313" key="17">
    <source>
        <dbReference type="Proteomes" id="UP000747542"/>
    </source>
</evidence>
<dbReference type="Pfam" id="PF10613">
    <property type="entry name" value="Lig_chan-Glu_bd"/>
    <property type="match status" value="1"/>
</dbReference>
<evidence type="ECO:0000256" key="9">
    <source>
        <dbReference type="ARBA" id="ARBA00023170"/>
    </source>
</evidence>
<dbReference type="SMART" id="SM00918">
    <property type="entry name" value="Lig_chan-Glu_bd"/>
    <property type="match status" value="1"/>
</dbReference>
<feature type="transmembrane region" description="Helical" evidence="13">
    <location>
        <begin position="481"/>
        <end position="500"/>
    </location>
</feature>
<evidence type="ECO:0000256" key="1">
    <source>
        <dbReference type="ARBA" id="ARBA00004651"/>
    </source>
</evidence>
<keyword evidence="7" id="KW-0406">Ion transport</keyword>
<evidence type="ECO:0000256" key="11">
    <source>
        <dbReference type="ARBA" id="ARBA00023286"/>
    </source>
</evidence>
<dbReference type="InterPro" id="IPR019594">
    <property type="entry name" value="Glu/Gly-bd"/>
</dbReference>
<feature type="signal peptide" evidence="14">
    <location>
        <begin position="1"/>
        <end position="21"/>
    </location>
</feature>
<keyword evidence="8 13" id="KW-0472">Membrane</keyword>
<dbReference type="AlphaFoldDB" id="A0A8J5JUG7"/>
<keyword evidence="17" id="KW-1185">Reference proteome</keyword>
<feature type="transmembrane region" description="Helical" evidence="13">
    <location>
        <begin position="420"/>
        <end position="438"/>
    </location>
</feature>
<dbReference type="PANTHER" id="PTHR42643:SF24">
    <property type="entry name" value="IONOTROPIC RECEPTOR 60A"/>
    <property type="match status" value="1"/>
</dbReference>
<evidence type="ECO:0000256" key="5">
    <source>
        <dbReference type="ARBA" id="ARBA00022692"/>
    </source>
</evidence>
<accession>A0A8J5JUG7</accession>
<comment type="subcellular location">
    <subcellularLocation>
        <location evidence="1">Cell membrane</location>
        <topology evidence="1">Multi-pass membrane protein</topology>
    </subcellularLocation>
</comment>
<feature type="chain" id="PRO_5035288782" evidence="14">
    <location>
        <begin position="22"/>
        <end position="624"/>
    </location>
</feature>
<organism evidence="16 17">
    <name type="scientific">Homarus americanus</name>
    <name type="common">American lobster</name>
    <dbReference type="NCBI Taxonomy" id="6706"/>
    <lineage>
        <taxon>Eukaryota</taxon>
        <taxon>Metazoa</taxon>
        <taxon>Ecdysozoa</taxon>
        <taxon>Arthropoda</taxon>
        <taxon>Crustacea</taxon>
        <taxon>Multicrustacea</taxon>
        <taxon>Malacostraca</taxon>
        <taxon>Eumalacostraca</taxon>
        <taxon>Eucarida</taxon>
        <taxon>Decapoda</taxon>
        <taxon>Pleocyemata</taxon>
        <taxon>Astacidea</taxon>
        <taxon>Nephropoidea</taxon>
        <taxon>Nephropidae</taxon>
        <taxon>Homarus</taxon>
    </lineage>
</organism>
<keyword evidence="4" id="KW-1003">Cell membrane</keyword>
<keyword evidence="6 13" id="KW-1133">Transmembrane helix</keyword>
<dbReference type="GO" id="GO:0015276">
    <property type="term" value="F:ligand-gated monoatomic ion channel activity"/>
    <property type="evidence" value="ECO:0007669"/>
    <property type="project" value="InterPro"/>
</dbReference>
<keyword evidence="5 13" id="KW-0812">Transmembrane</keyword>
<dbReference type="InterPro" id="IPR001320">
    <property type="entry name" value="Iontro_rcpt_C"/>
</dbReference>
<dbReference type="Gene3D" id="3.40.190.10">
    <property type="entry name" value="Periplasmic binding protein-like II"/>
    <property type="match status" value="1"/>
</dbReference>
<keyword evidence="10" id="KW-0325">Glycoprotein</keyword>
<evidence type="ECO:0000256" key="4">
    <source>
        <dbReference type="ARBA" id="ARBA00022475"/>
    </source>
</evidence>
<evidence type="ECO:0000256" key="2">
    <source>
        <dbReference type="ARBA" id="ARBA00008685"/>
    </source>
</evidence>
<evidence type="ECO:0000259" key="15">
    <source>
        <dbReference type="SMART" id="SM00918"/>
    </source>
</evidence>
<dbReference type="Pfam" id="PF00060">
    <property type="entry name" value="Lig_chan"/>
    <property type="match status" value="1"/>
</dbReference>
<evidence type="ECO:0000256" key="14">
    <source>
        <dbReference type="SAM" id="SignalP"/>
    </source>
</evidence>
<comment type="similarity">
    <text evidence="2">Belongs to the glutamate-gated ion channel (TC 1.A.10.1) family.</text>
</comment>
<evidence type="ECO:0000256" key="8">
    <source>
        <dbReference type="ARBA" id="ARBA00023136"/>
    </source>
</evidence>
<evidence type="ECO:0000256" key="3">
    <source>
        <dbReference type="ARBA" id="ARBA00022448"/>
    </source>
</evidence>
<evidence type="ECO:0000256" key="13">
    <source>
        <dbReference type="SAM" id="Phobius"/>
    </source>
</evidence>
<name>A0A8J5JUG7_HOMAM</name>
<sequence length="624" mass="71223">MTRPSHMLGLIALLMVRKCVGSPVDHIGVVGDDSGNDNGVMMDHHINQMVVVKGDFVYQVGEVVSQVVEQELAGCHLVLVDTTIQSPVFSMMIRQFGRTRESVTVVEAWRLFLLTQVVSNESVNDWHNGDRRFKDQLARDQLLHGLWGDATLTCRALIIHFDNNNKDLFFMFLEWCEVWRRPEIPVVVVGEREGVETVLLHHSLRNTIHTLYLALHDLPLHRGQRLSLNTRSRENDIIRGGDDEQVWVYRRCLYCEKGEAQVQLLHRGNLTYGLQHSVNLFPERLNNFFRHTFQLVVNQYLPFIDIELDKEPGTPVAPRDSLNTRMLHIIASSLNFTYVLRQPLDEKWGTPLDDGNWTGIVGVLQHQKADFCLDLTLTETRNRVVDHSRVYNYDPFVILSGKVSSFPRHLALTRPFEGEVWMAIIVCTSFMGVILWLLQKAWSWASGELGVSLVPTVFHTWGIMLLEPIPTLPTNSTGRVLVGWWLLTCAIIATGYRSSLIAHLSVQSKYSPINTFQDLLDRDGWSWGANELVGTNFLYFNGSSDPVIQEIYKHMEIFETEEWLERVLAGGFSFLFLKTLIKTEVAKHSTDRSGNAPYHISTTEYPIFGGNVWGFRQVTSAMFS</sequence>
<dbReference type="Proteomes" id="UP000747542">
    <property type="component" value="Unassembled WGS sequence"/>
</dbReference>
<dbReference type="Gene3D" id="1.10.287.70">
    <property type="match status" value="1"/>
</dbReference>
<keyword evidence="14" id="KW-0732">Signal</keyword>
<keyword evidence="11" id="KW-1071">Ligand-gated ion channel</keyword>
<reference evidence="16" key="1">
    <citation type="journal article" date="2021" name="Sci. Adv.">
        <title>The American lobster genome reveals insights on longevity, neural, and immune adaptations.</title>
        <authorList>
            <person name="Polinski J.M."/>
            <person name="Zimin A.V."/>
            <person name="Clark K.F."/>
            <person name="Kohn A.B."/>
            <person name="Sadowski N."/>
            <person name="Timp W."/>
            <person name="Ptitsyn A."/>
            <person name="Khanna P."/>
            <person name="Romanova D.Y."/>
            <person name="Williams P."/>
            <person name="Greenwood S.J."/>
            <person name="Moroz L.L."/>
            <person name="Walt D.R."/>
            <person name="Bodnar A.G."/>
        </authorList>
    </citation>
    <scope>NUCLEOTIDE SEQUENCE</scope>
    <source>
        <strain evidence="16">GMGI-L3</strain>
    </source>
</reference>
<dbReference type="GO" id="GO:0050906">
    <property type="term" value="P:detection of stimulus involved in sensory perception"/>
    <property type="evidence" value="ECO:0007669"/>
    <property type="project" value="UniProtKB-ARBA"/>
</dbReference>
<evidence type="ECO:0000256" key="7">
    <source>
        <dbReference type="ARBA" id="ARBA00023065"/>
    </source>
</evidence>
<evidence type="ECO:0000256" key="6">
    <source>
        <dbReference type="ARBA" id="ARBA00022989"/>
    </source>
</evidence>
<evidence type="ECO:0000256" key="12">
    <source>
        <dbReference type="ARBA" id="ARBA00023303"/>
    </source>
</evidence>
<feature type="transmembrane region" description="Helical" evidence="13">
    <location>
        <begin position="450"/>
        <end position="469"/>
    </location>
</feature>
<feature type="domain" description="Ionotropic glutamate receptor L-glutamate and glycine-binding" evidence="15">
    <location>
        <begin position="315"/>
        <end position="366"/>
    </location>
</feature>
<keyword evidence="3" id="KW-0813">Transport</keyword>
<dbReference type="GO" id="GO:0005886">
    <property type="term" value="C:plasma membrane"/>
    <property type="evidence" value="ECO:0007669"/>
    <property type="project" value="UniProtKB-SubCell"/>
</dbReference>
<evidence type="ECO:0000256" key="10">
    <source>
        <dbReference type="ARBA" id="ARBA00023180"/>
    </source>
</evidence>
<dbReference type="EMBL" id="JAHLQT010027705">
    <property type="protein sequence ID" value="KAG7162318.1"/>
    <property type="molecule type" value="Genomic_DNA"/>
</dbReference>
<keyword evidence="12" id="KW-0407">Ion channel</keyword>
<comment type="caution">
    <text evidence="16">The sequence shown here is derived from an EMBL/GenBank/DDBJ whole genome shotgun (WGS) entry which is preliminary data.</text>
</comment>
<keyword evidence="9 16" id="KW-0675">Receptor</keyword>
<dbReference type="SUPFAM" id="SSF53850">
    <property type="entry name" value="Periplasmic binding protein-like II"/>
    <property type="match status" value="1"/>
</dbReference>
<protein>
    <submittedName>
        <fullName evidence="16">Glutamate receptor-like 24</fullName>
    </submittedName>
</protein>
<dbReference type="PANTHER" id="PTHR42643">
    <property type="entry name" value="IONOTROPIC RECEPTOR 20A-RELATED"/>
    <property type="match status" value="1"/>
</dbReference>